<gene>
    <name evidence="10" type="ORF">SAMN05192586_11910</name>
</gene>
<evidence type="ECO:0000256" key="8">
    <source>
        <dbReference type="SAM" id="SignalP"/>
    </source>
</evidence>
<dbReference type="Gene3D" id="2.70.70.10">
    <property type="entry name" value="Glucose Permease (Domain IIA)"/>
    <property type="match status" value="1"/>
</dbReference>
<dbReference type="GO" id="GO:0004222">
    <property type="term" value="F:metalloendopeptidase activity"/>
    <property type="evidence" value="ECO:0007669"/>
    <property type="project" value="TreeGrafter"/>
</dbReference>
<feature type="signal peptide" evidence="8">
    <location>
        <begin position="1"/>
        <end position="27"/>
    </location>
</feature>
<name>A0A1G7Q3K1_9BACT</name>
<keyword evidence="3" id="KW-0479">Metal-binding</keyword>
<dbReference type="Pfam" id="PF01551">
    <property type="entry name" value="Peptidase_M23"/>
    <property type="match status" value="1"/>
</dbReference>
<keyword evidence="5" id="KW-0862">Zinc</keyword>
<sequence length="496" mass="52952">MWFPKKKIWLVALLAAALLAVALVRQAGQTPHPAPAAEAPAAEAPAEQGAAISPQEPAAPAPEAEGTASGPQEAGGAAAPAEKEAAAADQAADAADAGAAPGEEVVRGTLEKGDTVGKLLADAGSDGVQEYVSAASSVFSMRAFREGQPYVIVTDAATGRVKRFEYEIDSRRRLVVEGLEEPAARVEAIEYVTLLSTVTATISDNLFQAVADVGESPQMALKMAELFGAEINFIRDLQPGDSFTVLVEKRYREGDYKGYGRVLAAHFTNKGTTYEAYLFRDGDNPAQYYNAKGENLRKALLQAPLAFTRITSRFTNSRKHPILGYSRPHQGVDYAAPTGTPVKAVGQGVVTRRGWAGGYGNQIIVRHGSGLESLYSHLSGFARGLRQGQKVRQGQVIGFVGSTGLSTGPHLDFRLRQGGKFINPVKAINPRGAPVSKKSLSAFDKVKAQELAYLKGEQSLSLYTVDSIVPEAPVFSTGPDKDAAPEREKPRRHRRR</sequence>
<organism evidence="10 11">
    <name type="scientific">Desulfovibrio legallii</name>
    <dbReference type="NCBI Taxonomy" id="571438"/>
    <lineage>
        <taxon>Bacteria</taxon>
        <taxon>Pseudomonadati</taxon>
        <taxon>Thermodesulfobacteriota</taxon>
        <taxon>Desulfovibrionia</taxon>
        <taxon>Desulfovibrionales</taxon>
        <taxon>Desulfovibrionaceae</taxon>
        <taxon>Desulfovibrio</taxon>
    </lineage>
</organism>
<feature type="domain" description="M23ase beta-sheet core" evidence="9">
    <location>
        <begin position="328"/>
        <end position="424"/>
    </location>
</feature>
<dbReference type="GO" id="GO:0006508">
    <property type="term" value="P:proteolysis"/>
    <property type="evidence" value="ECO:0007669"/>
    <property type="project" value="UniProtKB-KW"/>
</dbReference>
<dbReference type="SUPFAM" id="SSF51261">
    <property type="entry name" value="Duplicated hybrid motif"/>
    <property type="match status" value="1"/>
</dbReference>
<dbReference type="InterPro" id="IPR011055">
    <property type="entry name" value="Dup_hybrid_motif"/>
</dbReference>
<dbReference type="OrthoDB" id="9815245at2"/>
<evidence type="ECO:0000256" key="6">
    <source>
        <dbReference type="ARBA" id="ARBA00023049"/>
    </source>
</evidence>
<dbReference type="GO" id="GO:0046872">
    <property type="term" value="F:metal ion binding"/>
    <property type="evidence" value="ECO:0007669"/>
    <property type="project" value="UniProtKB-KW"/>
</dbReference>
<evidence type="ECO:0000313" key="10">
    <source>
        <dbReference type="EMBL" id="SDF93167.1"/>
    </source>
</evidence>
<evidence type="ECO:0000259" key="9">
    <source>
        <dbReference type="Pfam" id="PF01551"/>
    </source>
</evidence>
<keyword evidence="4 10" id="KW-0378">Hydrolase</keyword>
<dbReference type="RefSeq" id="WP_092154871.1">
    <property type="nucleotide sequence ID" value="NZ_FNBX01000019.1"/>
</dbReference>
<keyword evidence="2" id="KW-0645">Protease</keyword>
<protein>
    <submittedName>
        <fullName evidence="10">Murein DD-endopeptidase MepM and murein hydrolase activator NlpD, contain LysM domain</fullName>
    </submittedName>
</protein>
<evidence type="ECO:0000256" key="2">
    <source>
        <dbReference type="ARBA" id="ARBA00022670"/>
    </source>
</evidence>
<dbReference type="PANTHER" id="PTHR21666">
    <property type="entry name" value="PEPTIDASE-RELATED"/>
    <property type="match status" value="1"/>
</dbReference>
<keyword evidence="8" id="KW-0732">Signal</keyword>
<reference evidence="11" key="1">
    <citation type="submission" date="2016-10" db="EMBL/GenBank/DDBJ databases">
        <authorList>
            <person name="Varghese N."/>
            <person name="Submissions S."/>
        </authorList>
    </citation>
    <scope>NUCLEOTIDE SEQUENCE [LARGE SCALE GENOMIC DNA]</scope>
    <source>
        <strain evidence="11">KHC7</strain>
    </source>
</reference>
<dbReference type="STRING" id="571438.SAMN05192586_11910"/>
<evidence type="ECO:0000256" key="7">
    <source>
        <dbReference type="SAM" id="MobiDB-lite"/>
    </source>
</evidence>
<dbReference type="EMBL" id="FNBX01000019">
    <property type="protein sequence ID" value="SDF93167.1"/>
    <property type="molecule type" value="Genomic_DNA"/>
</dbReference>
<feature type="region of interest" description="Disordered" evidence="7">
    <location>
        <begin position="30"/>
        <end position="100"/>
    </location>
</feature>
<evidence type="ECO:0000256" key="3">
    <source>
        <dbReference type="ARBA" id="ARBA00022723"/>
    </source>
</evidence>
<dbReference type="Proteomes" id="UP000199355">
    <property type="component" value="Unassembled WGS sequence"/>
</dbReference>
<feature type="chain" id="PRO_5011546029" evidence="8">
    <location>
        <begin position="28"/>
        <end position="496"/>
    </location>
</feature>
<proteinExistence type="predicted"/>
<dbReference type="CDD" id="cd12797">
    <property type="entry name" value="M23_peptidase"/>
    <property type="match status" value="1"/>
</dbReference>
<feature type="compositionally biased region" description="Basic and acidic residues" evidence="7">
    <location>
        <begin position="479"/>
        <end position="489"/>
    </location>
</feature>
<dbReference type="InterPro" id="IPR050570">
    <property type="entry name" value="Cell_wall_metabolism_enzyme"/>
</dbReference>
<dbReference type="InterPro" id="IPR016047">
    <property type="entry name" value="M23ase_b-sheet_dom"/>
</dbReference>
<keyword evidence="6" id="KW-0482">Metalloprotease</keyword>
<feature type="region of interest" description="Disordered" evidence="7">
    <location>
        <begin position="472"/>
        <end position="496"/>
    </location>
</feature>
<feature type="compositionally biased region" description="Low complexity" evidence="7">
    <location>
        <begin position="35"/>
        <end position="80"/>
    </location>
</feature>
<evidence type="ECO:0000256" key="1">
    <source>
        <dbReference type="ARBA" id="ARBA00001947"/>
    </source>
</evidence>
<feature type="compositionally biased region" description="Low complexity" evidence="7">
    <location>
        <begin position="87"/>
        <end position="100"/>
    </location>
</feature>
<dbReference type="AlphaFoldDB" id="A0A1G7Q3K1"/>
<keyword evidence="11" id="KW-1185">Reference proteome</keyword>
<evidence type="ECO:0000256" key="4">
    <source>
        <dbReference type="ARBA" id="ARBA00022801"/>
    </source>
</evidence>
<dbReference type="PANTHER" id="PTHR21666:SF288">
    <property type="entry name" value="CELL DIVISION PROTEIN YTFB"/>
    <property type="match status" value="1"/>
</dbReference>
<evidence type="ECO:0000256" key="5">
    <source>
        <dbReference type="ARBA" id="ARBA00022833"/>
    </source>
</evidence>
<comment type="cofactor">
    <cofactor evidence="1">
        <name>Zn(2+)</name>
        <dbReference type="ChEBI" id="CHEBI:29105"/>
    </cofactor>
</comment>
<evidence type="ECO:0000313" key="11">
    <source>
        <dbReference type="Proteomes" id="UP000199355"/>
    </source>
</evidence>
<dbReference type="Gene3D" id="3.10.450.350">
    <property type="match status" value="1"/>
</dbReference>
<accession>A0A1G7Q3K1</accession>